<evidence type="ECO:0000256" key="1">
    <source>
        <dbReference type="ARBA" id="ARBA00009469"/>
    </source>
</evidence>
<evidence type="ECO:0000256" key="4">
    <source>
        <dbReference type="ARBA" id="ARBA00022679"/>
    </source>
</evidence>
<dbReference type="PANTHER" id="PTHR11377">
    <property type="entry name" value="N-MYRISTOYL TRANSFERASE"/>
    <property type="match status" value="1"/>
</dbReference>
<dbReference type="PROSITE" id="PS51186">
    <property type="entry name" value="GNAT"/>
    <property type="match status" value="1"/>
</dbReference>
<comment type="catalytic activity">
    <reaction evidence="6">
        <text>N-terminal glycyl-[protein] + tetradecanoyl-CoA = N-tetradecanoylglycyl-[protein] + CoA + H(+)</text>
        <dbReference type="Rhea" id="RHEA:15521"/>
        <dbReference type="Rhea" id="RHEA-COMP:12666"/>
        <dbReference type="Rhea" id="RHEA-COMP:12667"/>
        <dbReference type="ChEBI" id="CHEBI:15378"/>
        <dbReference type="ChEBI" id="CHEBI:57287"/>
        <dbReference type="ChEBI" id="CHEBI:57385"/>
        <dbReference type="ChEBI" id="CHEBI:64723"/>
        <dbReference type="ChEBI" id="CHEBI:133050"/>
        <dbReference type="EC" id="2.3.1.97"/>
    </reaction>
</comment>
<dbReference type="GO" id="GO:0005829">
    <property type="term" value="C:cytosol"/>
    <property type="evidence" value="ECO:0007669"/>
    <property type="project" value="EnsemblFungi"/>
</dbReference>
<dbReference type="InterPro" id="IPR016181">
    <property type="entry name" value="Acyl_CoA_acyltransferase"/>
</dbReference>
<dbReference type="GeneID" id="93646650"/>
<dbReference type="Pfam" id="PF02799">
    <property type="entry name" value="NMT_C"/>
    <property type="match status" value="1"/>
</dbReference>
<evidence type="ECO:0000256" key="5">
    <source>
        <dbReference type="ARBA" id="ARBA00023315"/>
    </source>
</evidence>
<dbReference type="PANTHER" id="PTHR11377:SF5">
    <property type="entry name" value="GLYCYLPEPTIDE N-TETRADECANOYLTRANSFERASE"/>
    <property type="match status" value="1"/>
</dbReference>
<evidence type="ECO:0000256" key="6">
    <source>
        <dbReference type="RuleBase" id="RU000586"/>
    </source>
</evidence>
<keyword evidence="4 6" id="KW-0808">Transferase</keyword>
<dbReference type="EMBL" id="LTDL01000014">
    <property type="protein sequence ID" value="OAG31825.1"/>
    <property type="molecule type" value="Genomic_DNA"/>
</dbReference>
<sequence>MTEERKTHPFWATQPVAVPRKHPERPEPVPKPETRPETRPAPVLPEGITIRHVDIPLEIDAVYHLISENYVEDSSSTFRMQYSKGFLLWQTLAPGTFPEWNVGLYAREELIGFISASALRVRIGSSAPDTATVNFLCLKKEYRNQRLAPLLITEVTRRVNEKGIYKAVFTGGISLPFVYMSISYYHRIINGEHLVEQGFCMPQDLTHPTKPLQGTTRLRRVLAEEMPKVMALYRKKYATMEMEIVFTDEQLLYYLSPREGIVDCLVDEEVTEFVSFFFLDTGVAFDVIDIIKTVYICYHASSSYERIIGSLIKYLEKNSDCNVLNALALGENTPKALESLGFLRGDGALNYYLFNWDAGRIEAAKNGFIPF</sequence>
<feature type="compositionally biased region" description="Basic and acidic residues" evidence="8">
    <location>
        <begin position="24"/>
        <end position="38"/>
    </location>
</feature>
<feature type="domain" description="N-acetyltransferase" evidence="9">
    <location>
        <begin position="48"/>
        <end position="223"/>
    </location>
</feature>
<comment type="similarity">
    <text evidence="1 7">Belongs to the NMT family.</text>
</comment>
<dbReference type="Proteomes" id="UP000185944">
    <property type="component" value="Unassembled WGS sequence"/>
</dbReference>
<dbReference type="VEuPathDB" id="MicrosporidiaDB:NEDG_00300"/>
<dbReference type="AlphaFoldDB" id="A0A177EIP3"/>
<accession>A0A177EIP3</accession>
<evidence type="ECO:0000256" key="2">
    <source>
        <dbReference type="ARBA" id="ARBA00012923"/>
    </source>
</evidence>
<dbReference type="Pfam" id="PF01233">
    <property type="entry name" value="NMT"/>
    <property type="match status" value="1"/>
</dbReference>
<feature type="region of interest" description="Disordered" evidence="8">
    <location>
        <begin position="1"/>
        <end position="42"/>
    </location>
</feature>
<dbReference type="RefSeq" id="XP_067545426.1">
    <property type="nucleotide sequence ID" value="XM_067687718.1"/>
</dbReference>
<evidence type="ECO:0000313" key="11">
    <source>
        <dbReference type="Proteomes" id="UP000185944"/>
    </source>
</evidence>
<evidence type="ECO:0000256" key="3">
    <source>
        <dbReference type="ARBA" id="ARBA00022240"/>
    </source>
</evidence>
<dbReference type="InterPro" id="IPR000903">
    <property type="entry name" value="NMT"/>
</dbReference>
<dbReference type="GO" id="GO:0004379">
    <property type="term" value="F:glycylpeptide N-tetradecanoyltransferase activity"/>
    <property type="evidence" value="ECO:0007669"/>
    <property type="project" value="UniProtKB-EC"/>
</dbReference>
<dbReference type="InterPro" id="IPR022677">
    <property type="entry name" value="NMT_C"/>
</dbReference>
<dbReference type="OrthoDB" id="60315at2759"/>
<comment type="caution">
    <text evidence="10">The sequence shown here is derived from an EMBL/GenBank/DDBJ whole genome shotgun (WGS) entry which is preliminary data.</text>
</comment>
<dbReference type="STRING" id="1805483.A0A177EIP3"/>
<gene>
    <name evidence="10" type="ORF">NEDG_00300</name>
</gene>
<keyword evidence="5 6" id="KW-0012">Acyltransferase</keyword>
<reference evidence="10 11" key="1">
    <citation type="submission" date="2016-02" db="EMBL/GenBank/DDBJ databases">
        <title>Discovery of a natural microsporidian pathogen with a broad tissue tropism in Caenorhabditis elegans.</title>
        <authorList>
            <person name="Luallen R.J."/>
            <person name="Reinke A.W."/>
            <person name="Tong L."/>
            <person name="Botts M.R."/>
            <person name="Felix M.-A."/>
            <person name="Troemel E.R."/>
        </authorList>
    </citation>
    <scope>NUCLEOTIDE SEQUENCE [LARGE SCALE GENOMIC DNA]</scope>
    <source>
        <strain evidence="10 11">JUm2807</strain>
    </source>
</reference>
<organism evidence="10 11">
    <name type="scientific">Nematocida displodere</name>
    <dbReference type="NCBI Taxonomy" id="1805483"/>
    <lineage>
        <taxon>Eukaryota</taxon>
        <taxon>Fungi</taxon>
        <taxon>Fungi incertae sedis</taxon>
        <taxon>Microsporidia</taxon>
        <taxon>Nematocida</taxon>
    </lineage>
</organism>
<evidence type="ECO:0000256" key="8">
    <source>
        <dbReference type="SAM" id="MobiDB-lite"/>
    </source>
</evidence>
<dbReference type="InterPro" id="IPR000182">
    <property type="entry name" value="GNAT_dom"/>
</dbReference>
<dbReference type="InterPro" id="IPR022676">
    <property type="entry name" value="NMT_N"/>
</dbReference>
<proteinExistence type="inferred from homology"/>
<dbReference type="EC" id="2.3.1.97" evidence="2 6"/>
<evidence type="ECO:0000259" key="9">
    <source>
        <dbReference type="PROSITE" id="PS51186"/>
    </source>
</evidence>
<dbReference type="SUPFAM" id="SSF55729">
    <property type="entry name" value="Acyl-CoA N-acyltransferases (Nat)"/>
    <property type="match status" value="2"/>
</dbReference>
<keyword evidence="11" id="KW-1185">Reference proteome</keyword>
<comment type="function">
    <text evidence="6">Adds a myristoyl group to the N-terminal glycine residue of certain cellular proteins.</text>
</comment>
<dbReference type="Gene3D" id="3.40.630.170">
    <property type="match status" value="1"/>
</dbReference>
<evidence type="ECO:0000313" key="10">
    <source>
        <dbReference type="EMBL" id="OAG31825.1"/>
    </source>
</evidence>
<evidence type="ECO:0000256" key="7">
    <source>
        <dbReference type="RuleBase" id="RU004178"/>
    </source>
</evidence>
<name>A0A177EIP3_9MICR</name>
<protein>
    <recommendedName>
        <fullName evidence="3 6">Glycylpeptide N-tetradecanoyltransferase</fullName>
        <ecNumber evidence="2 6">2.3.1.97</ecNumber>
    </recommendedName>
</protein>